<protein>
    <submittedName>
        <fullName evidence="1">Uncharacterized protein</fullName>
    </submittedName>
</protein>
<accession>A0A8I1YF30</accession>
<reference evidence="1" key="1">
    <citation type="submission" date="2021-02" db="EMBL/GenBank/DDBJ databases">
        <title>Genomic Encyclopedia of Type Strains, Phase IV (KMG-V): Genome sequencing to study the core and pangenomes of soil and plant-associated prokaryotes.</title>
        <authorList>
            <person name="Whitman W."/>
        </authorList>
    </citation>
    <scope>NUCLEOTIDE SEQUENCE</scope>
    <source>
        <strain evidence="1">USDA 406</strain>
    </source>
</reference>
<proteinExistence type="predicted"/>
<dbReference type="EMBL" id="JAFICZ010000001">
    <property type="protein sequence ID" value="MBP1297041.1"/>
    <property type="molecule type" value="Genomic_DNA"/>
</dbReference>
<evidence type="ECO:0000313" key="2">
    <source>
        <dbReference type="Proteomes" id="UP000673383"/>
    </source>
</evidence>
<sequence>MFAIGLPPGKRLPFGTVVVHTVTFNHTHRDRAGFTWVEPITLDIHMLGLLPIMSRPCNDNEEAA</sequence>
<gene>
    <name evidence="1" type="ORF">JOH49_006794</name>
</gene>
<dbReference type="RefSeq" id="WP_194483187.1">
    <property type="nucleotide sequence ID" value="NZ_JAFICZ010000001.1"/>
</dbReference>
<dbReference type="AlphaFoldDB" id="A0A8I1YF30"/>
<evidence type="ECO:0000313" key="1">
    <source>
        <dbReference type="EMBL" id="MBP1297041.1"/>
    </source>
</evidence>
<dbReference type="Proteomes" id="UP000673383">
    <property type="component" value="Unassembled WGS sequence"/>
</dbReference>
<name>A0A8I1YF30_BRAEL</name>
<organism evidence="1 2">
    <name type="scientific">Bradyrhizobium elkanii</name>
    <dbReference type="NCBI Taxonomy" id="29448"/>
    <lineage>
        <taxon>Bacteria</taxon>
        <taxon>Pseudomonadati</taxon>
        <taxon>Pseudomonadota</taxon>
        <taxon>Alphaproteobacteria</taxon>
        <taxon>Hyphomicrobiales</taxon>
        <taxon>Nitrobacteraceae</taxon>
        <taxon>Bradyrhizobium</taxon>
    </lineage>
</organism>
<comment type="caution">
    <text evidence="1">The sequence shown here is derived from an EMBL/GenBank/DDBJ whole genome shotgun (WGS) entry which is preliminary data.</text>
</comment>